<evidence type="ECO:0000313" key="11">
    <source>
        <dbReference type="EnsemblPlants" id="Pp3c23_20720V3.1"/>
    </source>
</evidence>
<reference evidence="11" key="3">
    <citation type="submission" date="2020-12" db="UniProtKB">
        <authorList>
            <consortium name="EnsemblPlants"/>
        </authorList>
    </citation>
    <scope>IDENTIFICATION</scope>
</reference>
<dbReference type="InterPro" id="IPR050256">
    <property type="entry name" value="Glycosyltransferase_2"/>
</dbReference>
<dbReference type="InterPro" id="IPR001173">
    <property type="entry name" value="Glyco_trans_2-like"/>
</dbReference>
<keyword evidence="1" id="KW-1003">Cell membrane</keyword>
<sequence>MLLSGPTLVGRYTFVKLQPWAKSRGCVADEVLLQLPSFKKRRMQALSLKTTPSRKGVTQAVLEFASGPVSEESEPREEDKNSPAVSVIIPVYNEIAAIGTLVEKVGDVMQKRGGPYEVVCVDDGSTDGTARILKQMAAEREDMRVVIFRRNFGQTAAMAAGFDFAAGDVFVTMDGDLQNDAEDIPKLVDQLVYGNQGGHPVNTGVVREDGGYDLVCGWRRKRKDNAFTRNFPSWVANMLIGALTGVRLHDYGCSLKAYRAPLLSTLLLYGEMHRFIPTLAAMEGAAISELEVRHHPRTLGKSKYGLGRIFRVLMDLTTVYFLQRFRQKPMHFIGFLGGVCMLGSIVAAASTSRSLVKTAHVWGYSMAISSASPGFVLSLQLLIMGLQLVCLGLVAEVCVRIYYESQSQPVYRVREVATSTTR</sequence>
<dbReference type="EnsemblPlants" id="Pp3c23_20720V3.1">
    <property type="protein sequence ID" value="Pp3c23_20720V3.1"/>
    <property type="gene ID" value="Pp3c23_20720"/>
</dbReference>
<organism evidence="10">
    <name type="scientific">Physcomitrium patens</name>
    <name type="common">Spreading-leaved earth moss</name>
    <name type="synonym">Physcomitrella patens</name>
    <dbReference type="NCBI Taxonomy" id="3218"/>
    <lineage>
        <taxon>Eukaryota</taxon>
        <taxon>Viridiplantae</taxon>
        <taxon>Streptophyta</taxon>
        <taxon>Embryophyta</taxon>
        <taxon>Bryophyta</taxon>
        <taxon>Bryophytina</taxon>
        <taxon>Bryopsida</taxon>
        <taxon>Funariidae</taxon>
        <taxon>Funariales</taxon>
        <taxon>Funariaceae</taxon>
        <taxon>Physcomitrium</taxon>
    </lineage>
</organism>
<reference evidence="10 12" key="2">
    <citation type="journal article" date="2018" name="Plant J.">
        <title>The Physcomitrella patens chromosome-scale assembly reveals moss genome structure and evolution.</title>
        <authorList>
            <person name="Lang D."/>
            <person name="Ullrich K.K."/>
            <person name="Murat F."/>
            <person name="Fuchs J."/>
            <person name="Jenkins J."/>
            <person name="Haas F.B."/>
            <person name="Piednoel M."/>
            <person name="Gundlach H."/>
            <person name="Van Bel M."/>
            <person name="Meyberg R."/>
            <person name="Vives C."/>
            <person name="Morata J."/>
            <person name="Symeonidi A."/>
            <person name="Hiss M."/>
            <person name="Muchero W."/>
            <person name="Kamisugi Y."/>
            <person name="Saleh O."/>
            <person name="Blanc G."/>
            <person name="Decker E.L."/>
            <person name="van Gessel N."/>
            <person name="Grimwood J."/>
            <person name="Hayes R.D."/>
            <person name="Graham S.W."/>
            <person name="Gunter L.E."/>
            <person name="McDaniel S.F."/>
            <person name="Hoernstein S.N.W."/>
            <person name="Larsson A."/>
            <person name="Li F.W."/>
            <person name="Perroud P.F."/>
            <person name="Phillips J."/>
            <person name="Ranjan P."/>
            <person name="Rokshar D.S."/>
            <person name="Rothfels C.J."/>
            <person name="Schneider L."/>
            <person name="Shu S."/>
            <person name="Stevenson D.W."/>
            <person name="Thummler F."/>
            <person name="Tillich M."/>
            <person name="Villarreal Aguilar J.C."/>
            <person name="Widiez T."/>
            <person name="Wong G.K."/>
            <person name="Wymore A."/>
            <person name="Zhang Y."/>
            <person name="Zimmer A.D."/>
            <person name="Quatrano R.S."/>
            <person name="Mayer K.F.X."/>
            <person name="Goodstein D."/>
            <person name="Casacuberta J.M."/>
            <person name="Vandepoele K."/>
            <person name="Reski R."/>
            <person name="Cuming A.C."/>
            <person name="Tuskan G.A."/>
            <person name="Maumus F."/>
            <person name="Salse J."/>
            <person name="Schmutz J."/>
            <person name="Rensing S.A."/>
        </authorList>
    </citation>
    <scope>NUCLEOTIDE SEQUENCE [LARGE SCALE GENOMIC DNA]</scope>
    <source>
        <strain evidence="11 12">cv. Gransden 2004</strain>
    </source>
</reference>
<dbReference type="OrthoDB" id="2603at2759"/>
<keyword evidence="2" id="KW-0328">Glycosyltransferase</keyword>
<gene>
    <name evidence="11" type="primary">LOC112275851</name>
    <name evidence="10" type="ORF">PHYPA_028355</name>
</gene>
<dbReference type="Gramene" id="Pp3c23_20720V3.2">
    <property type="protein sequence ID" value="Pp3c23_20720V3.2"/>
    <property type="gene ID" value="Pp3c23_20720"/>
</dbReference>
<dbReference type="PANTHER" id="PTHR48090:SF3">
    <property type="entry name" value="UNDECAPRENYL-PHOSPHATE 4-DEOXY-4-FORMAMIDO-L-ARABINOSE TRANSFERASE"/>
    <property type="match status" value="1"/>
</dbReference>
<dbReference type="STRING" id="3218.A0A2K1IK63"/>
<dbReference type="Proteomes" id="UP000006727">
    <property type="component" value="Chromosome 23"/>
</dbReference>
<keyword evidence="4 8" id="KW-0812">Transmembrane</keyword>
<dbReference type="OMA" id="KFLTRPM"/>
<evidence type="ECO:0000256" key="4">
    <source>
        <dbReference type="ARBA" id="ARBA00022692"/>
    </source>
</evidence>
<dbReference type="EMBL" id="ABEU02000023">
    <property type="protein sequence ID" value="PNR29661.1"/>
    <property type="molecule type" value="Genomic_DNA"/>
</dbReference>
<dbReference type="FunFam" id="3.90.550.10:FF:000158">
    <property type="entry name" value="Glycosyl transferase family 2"/>
    <property type="match status" value="1"/>
</dbReference>
<evidence type="ECO:0000256" key="3">
    <source>
        <dbReference type="ARBA" id="ARBA00022679"/>
    </source>
</evidence>
<evidence type="ECO:0000256" key="1">
    <source>
        <dbReference type="ARBA" id="ARBA00022475"/>
    </source>
</evidence>
<feature type="transmembrane region" description="Helical" evidence="8">
    <location>
        <begin position="332"/>
        <end position="355"/>
    </location>
</feature>
<accession>A0A2K1IK63</accession>
<dbReference type="PaxDb" id="3218-PP1S49_46V6.1"/>
<dbReference type="Gene3D" id="3.90.550.10">
    <property type="entry name" value="Spore Coat Polysaccharide Biosynthesis Protein SpsA, Chain A"/>
    <property type="match status" value="1"/>
</dbReference>
<evidence type="ECO:0000256" key="2">
    <source>
        <dbReference type="ARBA" id="ARBA00022676"/>
    </source>
</evidence>
<dbReference type="GO" id="GO:0016757">
    <property type="term" value="F:glycosyltransferase activity"/>
    <property type="evidence" value="ECO:0007669"/>
    <property type="project" value="UniProtKB-KW"/>
</dbReference>
<reference evidence="10 12" key="1">
    <citation type="journal article" date="2008" name="Science">
        <title>The Physcomitrella genome reveals evolutionary insights into the conquest of land by plants.</title>
        <authorList>
            <person name="Rensing S."/>
            <person name="Lang D."/>
            <person name="Zimmer A."/>
            <person name="Terry A."/>
            <person name="Salamov A."/>
            <person name="Shapiro H."/>
            <person name="Nishiyama T."/>
            <person name="Perroud P.-F."/>
            <person name="Lindquist E."/>
            <person name="Kamisugi Y."/>
            <person name="Tanahashi T."/>
            <person name="Sakakibara K."/>
            <person name="Fujita T."/>
            <person name="Oishi K."/>
            <person name="Shin-I T."/>
            <person name="Kuroki Y."/>
            <person name="Toyoda A."/>
            <person name="Suzuki Y."/>
            <person name="Hashimoto A."/>
            <person name="Yamaguchi K."/>
            <person name="Sugano A."/>
            <person name="Kohara Y."/>
            <person name="Fujiyama A."/>
            <person name="Anterola A."/>
            <person name="Aoki S."/>
            <person name="Ashton N."/>
            <person name="Barbazuk W.B."/>
            <person name="Barker E."/>
            <person name="Bennetzen J."/>
            <person name="Bezanilla M."/>
            <person name="Blankenship R."/>
            <person name="Cho S.H."/>
            <person name="Dutcher S."/>
            <person name="Estelle M."/>
            <person name="Fawcett J.A."/>
            <person name="Gundlach H."/>
            <person name="Hanada K."/>
            <person name="Heyl A."/>
            <person name="Hicks K.A."/>
            <person name="Hugh J."/>
            <person name="Lohr M."/>
            <person name="Mayer K."/>
            <person name="Melkozernov A."/>
            <person name="Murata T."/>
            <person name="Nelson D."/>
            <person name="Pils B."/>
            <person name="Prigge M."/>
            <person name="Reiss B."/>
            <person name="Renner T."/>
            <person name="Rombauts S."/>
            <person name="Rushton P."/>
            <person name="Sanderfoot A."/>
            <person name="Schween G."/>
            <person name="Shiu S.-H."/>
            <person name="Stueber K."/>
            <person name="Theodoulou F.L."/>
            <person name="Tu H."/>
            <person name="Van de Peer Y."/>
            <person name="Verrier P.J."/>
            <person name="Waters E."/>
            <person name="Wood A."/>
            <person name="Yang L."/>
            <person name="Cove D."/>
            <person name="Cuming A."/>
            <person name="Hasebe M."/>
            <person name="Lucas S."/>
            <person name="Mishler D.B."/>
            <person name="Reski R."/>
            <person name="Grigoriev I."/>
            <person name="Quatrano R.S."/>
            <person name="Boore J.L."/>
        </authorList>
    </citation>
    <scope>NUCLEOTIDE SEQUENCE [LARGE SCALE GENOMIC DNA]</scope>
    <source>
        <strain evidence="11 12">cv. Gransden 2004</strain>
    </source>
</reference>
<evidence type="ECO:0000259" key="9">
    <source>
        <dbReference type="Pfam" id="PF00535"/>
    </source>
</evidence>
<keyword evidence="5" id="KW-0448">Lipopolysaccharide biosynthesis</keyword>
<dbReference type="GO" id="GO:0005886">
    <property type="term" value="C:plasma membrane"/>
    <property type="evidence" value="ECO:0000318"/>
    <property type="project" value="GO_Central"/>
</dbReference>
<dbReference type="InterPro" id="IPR029044">
    <property type="entry name" value="Nucleotide-diphossugar_trans"/>
</dbReference>
<keyword evidence="3" id="KW-0808">Transferase</keyword>
<evidence type="ECO:0000313" key="12">
    <source>
        <dbReference type="Proteomes" id="UP000006727"/>
    </source>
</evidence>
<name>A0A2K1IK63_PHYPA</name>
<dbReference type="GeneID" id="112275851"/>
<keyword evidence="6 8" id="KW-1133">Transmembrane helix</keyword>
<evidence type="ECO:0000313" key="10">
    <source>
        <dbReference type="EMBL" id="PNR29661.1"/>
    </source>
</evidence>
<dbReference type="CDD" id="cd04187">
    <property type="entry name" value="DPM1_like_bac"/>
    <property type="match status" value="1"/>
</dbReference>
<keyword evidence="7 8" id="KW-0472">Membrane</keyword>
<evidence type="ECO:0000256" key="6">
    <source>
        <dbReference type="ARBA" id="ARBA00022989"/>
    </source>
</evidence>
<protein>
    <recommendedName>
        <fullName evidence="9">Glycosyltransferase 2-like domain-containing protein</fullName>
    </recommendedName>
</protein>
<dbReference type="SUPFAM" id="SSF53448">
    <property type="entry name" value="Nucleotide-diphospho-sugar transferases"/>
    <property type="match status" value="1"/>
</dbReference>
<evidence type="ECO:0000256" key="5">
    <source>
        <dbReference type="ARBA" id="ARBA00022985"/>
    </source>
</evidence>
<keyword evidence="12" id="KW-1185">Reference proteome</keyword>
<feature type="domain" description="Glycosyltransferase 2-like" evidence="9">
    <location>
        <begin position="86"/>
        <end position="191"/>
    </location>
</feature>
<dbReference type="Pfam" id="PF00535">
    <property type="entry name" value="Glycos_transf_2"/>
    <property type="match status" value="1"/>
</dbReference>
<dbReference type="RefSeq" id="XP_024362297.1">
    <property type="nucleotide sequence ID" value="XM_024506529.2"/>
</dbReference>
<dbReference type="EnsemblPlants" id="Pp3c23_20720V3.2">
    <property type="protein sequence ID" value="Pp3c23_20720V3.2"/>
    <property type="gene ID" value="Pp3c23_20720"/>
</dbReference>
<dbReference type="Gramene" id="Pp3c23_20720V3.1">
    <property type="protein sequence ID" value="Pp3c23_20720V3.1"/>
    <property type="gene ID" value="Pp3c23_20720"/>
</dbReference>
<evidence type="ECO:0000256" key="7">
    <source>
        <dbReference type="ARBA" id="ARBA00023136"/>
    </source>
</evidence>
<dbReference type="AlphaFoldDB" id="A0A2K1IK63"/>
<evidence type="ECO:0000256" key="8">
    <source>
        <dbReference type="SAM" id="Phobius"/>
    </source>
</evidence>
<dbReference type="PANTHER" id="PTHR48090">
    <property type="entry name" value="UNDECAPRENYL-PHOSPHATE 4-DEOXY-4-FORMAMIDO-L-ARABINOSE TRANSFERASE-RELATED"/>
    <property type="match status" value="1"/>
</dbReference>
<proteinExistence type="predicted"/>